<reference evidence="1 2" key="1">
    <citation type="journal article" date="2014" name="Genome Announc.">
        <title>Draft Genome Sequence of Streptomyces roseochromogenes subsp. oscitans DS 12.976, Producer of the Aminocoumarin Antibiotic Clorobiocin.</title>
        <authorList>
            <person name="Ruckert C."/>
            <person name="Kalinowski J."/>
            <person name="Heide L."/>
            <person name="Apel A.K."/>
        </authorList>
    </citation>
    <scope>NUCLEOTIDE SEQUENCE [LARGE SCALE GENOMIC DNA]</scope>
    <source>
        <strain evidence="1 2">DS 12.976</strain>
    </source>
</reference>
<dbReference type="STRING" id="1352936.M878_21620"/>
<name>V6KJ21_STRRC</name>
<comment type="caution">
    <text evidence="1">The sequence shown here is derived from an EMBL/GenBank/DDBJ whole genome shotgun (WGS) entry which is preliminary data.</text>
</comment>
<dbReference type="NCBIfam" id="NF033521">
    <property type="entry name" value="lasso_leader_L3"/>
    <property type="match status" value="1"/>
</dbReference>
<evidence type="ECO:0000313" key="2">
    <source>
        <dbReference type="Proteomes" id="UP000017984"/>
    </source>
</evidence>
<organism evidence="1 2">
    <name type="scientific">Streptomyces roseochromogenus subsp. oscitans DS 12.976</name>
    <dbReference type="NCBI Taxonomy" id="1352936"/>
    <lineage>
        <taxon>Bacteria</taxon>
        <taxon>Bacillati</taxon>
        <taxon>Actinomycetota</taxon>
        <taxon>Actinomycetes</taxon>
        <taxon>Kitasatosporales</taxon>
        <taxon>Streptomycetaceae</taxon>
        <taxon>Streptomyces</taxon>
    </lineage>
</organism>
<proteinExistence type="predicted"/>
<gene>
    <name evidence="1" type="ORF">M878_21620</name>
</gene>
<keyword evidence="2" id="KW-1185">Reference proteome</keyword>
<dbReference type="Proteomes" id="UP000017984">
    <property type="component" value="Chromosome"/>
</dbReference>
<evidence type="ECO:0000313" key="1">
    <source>
        <dbReference type="EMBL" id="EST28989.1"/>
    </source>
</evidence>
<sequence>MGMEIQKVLTNEERVAVEEPVAYEPPMVAEAGRFAHDTRGGYGKYREAGIGRFEA</sequence>
<dbReference type="AlphaFoldDB" id="V6KJ21"/>
<accession>V6KJ21</accession>
<dbReference type="HOGENOM" id="CLU_3030613_0_0_11"/>
<dbReference type="PATRIC" id="fig|1352936.5.peg.4527"/>
<dbReference type="EMBL" id="AWQX01000187">
    <property type="protein sequence ID" value="EST28989.1"/>
    <property type="molecule type" value="Genomic_DNA"/>
</dbReference>
<protein>
    <submittedName>
        <fullName evidence="1">Uncharacterized protein</fullName>
    </submittedName>
</protein>